<name>A0A1R1YHQ5_9FUNG</name>
<proteinExistence type="predicted"/>
<evidence type="ECO:0008006" key="3">
    <source>
        <dbReference type="Google" id="ProtNLM"/>
    </source>
</evidence>
<keyword evidence="2" id="KW-1185">Reference proteome</keyword>
<comment type="caution">
    <text evidence="1">The sequence shown here is derived from an EMBL/GenBank/DDBJ whole genome shotgun (WGS) entry which is preliminary data.</text>
</comment>
<evidence type="ECO:0000313" key="1">
    <source>
        <dbReference type="EMBL" id="OMJ26429.1"/>
    </source>
</evidence>
<dbReference type="AlphaFoldDB" id="A0A1R1YHQ5"/>
<dbReference type="OrthoDB" id="1047367at2759"/>
<protein>
    <recommendedName>
        <fullName evidence="3">Ubiquitin-like domain-containing protein</fullName>
    </recommendedName>
</protein>
<dbReference type="STRING" id="133412.A0A1R1YHQ5"/>
<organism evidence="1 2">
    <name type="scientific">Smittium culicis</name>
    <dbReference type="NCBI Taxonomy" id="133412"/>
    <lineage>
        <taxon>Eukaryota</taxon>
        <taxon>Fungi</taxon>
        <taxon>Fungi incertae sedis</taxon>
        <taxon>Zoopagomycota</taxon>
        <taxon>Kickxellomycotina</taxon>
        <taxon>Harpellomycetes</taxon>
        <taxon>Harpellales</taxon>
        <taxon>Legeriomycetaceae</taxon>
        <taxon>Smittium</taxon>
    </lineage>
</organism>
<gene>
    <name evidence="1" type="ORF">AYI70_g176</name>
</gene>
<dbReference type="InterPro" id="IPR029071">
    <property type="entry name" value="Ubiquitin-like_domsf"/>
</dbReference>
<accession>A0A1R1YHQ5</accession>
<sequence length="130" mass="14729">MPKDSQLLKYKQTELIDDKKSLKDYSIINESILILEKRNSSLNPTSLAHNNLHQPAPNNTNQFVGPSSAAIEELRIKVISDQNLSNQLSLINPEIPTAAQQNPARFGQLITELEQQRYNSELKRMMDIVS</sequence>
<dbReference type="Gene3D" id="3.10.20.90">
    <property type="entry name" value="Phosphatidylinositol 3-kinase Catalytic Subunit, Chain A, domain 1"/>
    <property type="match status" value="1"/>
</dbReference>
<evidence type="ECO:0000313" key="2">
    <source>
        <dbReference type="Proteomes" id="UP000187283"/>
    </source>
</evidence>
<dbReference type="EMBL" id="LSSN01000020">
    <property type="protein sequence ID" value="OMJ26429.1"/>
    <property type="molecule type" value="Genomic_DNA"/>
</dbReference>
<dbReference type="Proteomes" id="UP000187283">
    <property type="component" value="Unassembled WGS sequence"/>
</dbReference>
<dbReference type="SUPFAM" id="SSF54236">
    <property type="entry name" value="Ubiquitin-like"/>
    <property type="match status" value="1"/>
</dbReference>
<reference evidence="1 2" key="1">
    <citation type="submission" date="2017-01" db="EMBL/GenBank/DDBJ databases">
        <authorList>
            <person name="Mah S.A."/>
            <person name="Swanson W.J."/>
            <person name="Moy G.W."/>
            <person name="Vacquier V.D."/>
        </authorList>
    </citation>
    <scope>NUCLEOTIDE SEQUENCE [LARGE SCALE GENOMIC DNA]</scope>
    <source>
        <strain evidence="1 2">GSMNP</strain>
    </source>
</reference>